<keyword evidence="1" id="KW-0472">Membrane</keyword>
<evidence type="ECO:0000256" key="1">
    <source>
        <dbReference type="SAM" id="Phobius"/>
    </source>
</evidence>
<evidence type="ECO:0000313" key="4">
    <source>
        <dbReference type="Proteomes" id="UP000198415"/>
    </source>
</evidence>
<name>A0A238XKG2_9ACTN</name>
<dbReference type="EMBL" id="FZNR01000003">
    <property type="protein sequence ID" value="SNR59061.1"/>
    <property type="molecule type" value="Genomic_DNA"/>
</dbReference>
<sequence length="424" mass="43930">MRSETQIRQGLAELADTVRSREGYEANVRKRAQRIRTRRRVVSAAAAAACLAVVVSAFRILAPAAGPQLVATPPDGPFLGWASAGDALDAGLLAEAVKAWDSTSGSSASPHSAVRPLVATQVPYFGPVVVAQGYDSDGAPRLSFFTADRSNGSALTLRADRPAPDPAQTQVVSLVSSRLTGPSGVASSDYWGTYAIVVAMPGLTKLQVDTTAIDQTLRQGGGLDNGRFVVEELSNSSTAPTTTITGYAGTRTVFKTAGEGGAVGDPLAVSAAVVHRDQQQLTVSLADGRTIREGQLAVARDGLVGRVTAVDQDKKQATIALITSTAFVSPVYTNISNVPGTAHGTGDKVVVENIPLGEKSIINEGNRVLAPDPAQRSDTAGAVTIGRATRDKPNDATTVELTPTVDVAKLTEVQIMTPPAAASR</sequence>
<dbReference type="Gene3D" id="2.40.10.350">
    <property type="entry name" value="Rod shape-determining protein MreC, domain 2"/>
    <property type="match status" value="1"/>
</dbReference>
<feature type="transmembrane region" description="Helical" evidence="1">
    <location>
        <begin position="41"/>
        <end position="62"/>
    </location>
</feature>
<dbReference type="Gene3D" id="2.40.10.340">
    <property type="entry name" value="Rod shape-determining protein MreC, domain 1"/>
    <property type="match status" value="1"/>
</dbReference>
<dbReference type="OrthoDB" id="3319110at2"/>
<protein>
    <submittedName>
        <fullName evidence="3">Rod shape-determining protein MreC</fullName>
    </submittedName>
</protein>
<feature type="domain" description="Rod shape-determining protein MreC beta-barrel core" evidence="2">
    <location>
        <begin position="277"/>
        <end position="416"/>
    </location>
</feature>
<organism evidence="3 4">
    <name type="scientific">Actinoplanes regularis</name>
    <dbReference type="NCBI Taxonomy" id="52697"/>
    <lineage>
        <taxon>Bacteria</taxon>
        <taxon>Bacillati</taxon>
        <taxon>Actinomycetota</taxon>
        <taxon>Actinomycetes</taxon>
        <taxon>Micromonosporales</taxon>
        <taxon>Micromonosporaceae</taxon>
        <taxon>Actinoplanes</taxon>
    </lineage>
</organism>
<dbReference type="InterPro" id="IPR042177">
    <property type="entry name" value="Cell/Rod_1"/>
</dbReference>
<keyword evidence="4" id="KW-1185">Reference proteome</keyword>
<evidence type="ECO:0000259" key="2">
    <source>
        <dbReference type="Pfam" id="PF04085"/>
    </source>
</evidence>
<evidence type="ECO:0000313" key="3">
    <source>
        <dbReference type="EMBL" id="SNR59061.1"/>
    </source>
</evidence>
<dbReference type="AlphaFoldDB" id="A0A238XKG2"/>
<accession>A0A238XKG2</accession>
<keyword evidence="1" id="KW-0812">Transmembrane</keyword>
<gene>
    <name evidence="3" type="ORF">SAMN06264365_103513</name>
</gene>
<dbReference type="InterPro" id="IPR042175">
    <property type="entry name" value="Cell/Rod_MreC_2"/>
</dbReference>
<dbReference type="Proteomes" id="UP000198415">
    <property type="component" value="Unassembled WGS sequence"/>
</dbReference>
<reference evidence="3 4" key="1">
    <citation type="submission" date="2017-06" db="EMBL/GenBank/DDBJ databases">
        <authorList>
            <person name="Kim H.J."/>
            <person name="Triplett B.A."/>
        </authorList>
    </citation>
    <scope>NUCLEOTIDE SEQUENCE [LARGE SCALE GENOMIC DNA]</scope>
    <source>
        <strain evidence="3 4">DSM 43151</strain>
    </source>
</reference>
<dbReference type="Pfam" id="PF04085">
    <property type="entry name" value="MreC"/>
    <property type="match status" value="1"/>
</dbReference>
<dbReference type="RefSeq" id="WP_089293109.1">
    <property type="nucleotide sequence ID" value="NZ_BOMU01000093.1"/>
</dbReference>
<proteinExistence type="predicted"/>
<keyword evidence="1" id="KW-1133">Transmembrane helix</keyword>
<dbReference type="InterPro" id="IPR055342">
    <property type="entry name" value="MreC_beta-barrel_core"/>
</dbReference>